<reference evidence="3" key="1">
    <citation type="submission" date="2019-06" db="EMBL/GenBank/DDBJ databases">
        <title>Draft genome sequence of the griseofulvin-producing fungus Xylaria cubensis strain G536.</title>
        <authorList>
            <person name="Mead M.E."/>
            <person name="Raja H.A."/>
            <person name="Steenwyk J.L."/>
            <person name="Knowles S.L."/>
            <person name="Oberlies N.H."/>
            <person name="Rokas A."/>
        </authorList>
    </citation>
    <scope>NUCLEOTIDE SEQUENCE [LARGE SCALE GENOMIC DNA]</scope>
    <source>
        <strain evidence="3">G536</strain>
    </source>
</reference>
<dbReference type="Proteomes" id="UP000319160">
    <property type="component" value="Unassembled WGS sequence"/>
</dbReference>
<dbReference type="InterPro" id="IPR003673">
    <property type="entry name" value="CoA-Trfase_fam_III"/>
</dbReference>
<dbReference type="Gene3D" id="3.40.50.10540">
    <property type="entry name" value="Crotonobetainyl-coa:carnitine coa-transferase, domain 1"/>
    <property type="match status" value="1"/>
</dbReference>
<evidence type="ECO:0000313" key="2">
    <source>
        <dbReference type="EMBL" id="TRX90906.1"/>
    </source>
</evidence>
<dbReference type="PANTHER" id="PTHR48228:SF4">
    <property type="entry name" value="BLR3030 PROTEIN"/>
    <property type="match status" value="1"/>
</dbReference>
<comment type="caution">
    <text evidence="2">The sequence shown here is derived from an EMBL/GenBank/DDBJ whole genome shotgun (WGS) entry which is preliminary data.</text>
</comment>
<dbReference type="InterPro" id="IPR023606">
    <property type="entry name" value="CoA-Trfase_III_dom_1_sf"/>
</dbReference>
<protein>
    <recommendedName>
        <fullName evidence="4">CoA-transferase family III</fullName>
    </recommendedName>
</protein>
<dbReference type="STRING" id="2512241.A0A553HSH8"/>
<evidence type="ECO:0000313" key="3">
    <source>
        <dbReference type="Proteomes" id="UP000319160"/>
    </source>
</evidence>
<dbReference type="GO" id="GO:0003824">
    <property type="term" value="F:catalytic activity"/>
    <property type="evidence" value="ECO:0007669"/>
    <property type="project" value="InterPro"/>
</dbReference>
<accession>A0A553HSH8</accession>
<name>A0A553HSH8_9PEZI</name>
<dbReference type="AlphaFoldDB" id="A0A553HSH8"/>
<dbReference type="EMBL" id="VFLP01000050">
    <property type="protein sequence ID" value="TRX90906.1"/>
    <property type="molecule type" value="Genomic_DNA"/>
</dbReference>
<dbReference type="Pfam" id="PF02515">
    <property type="entry name" value="CoA_transf_3"/>
    <property type="match status" value="1"/>
</dbReference>
<keyword evidence="3" id="KW-1185">Reference proteome</keyword>
<dbReference type="SUPFAM" id="SSF89796">
    <property type="entry name" value="CoA-transferase family III (CaiB/BaiF)"/>
    <property type="match status" value="2"/>
</dbReference>
<dbReference type="InterPro" id="IPR050509">
    <property type="entry name" value="CoA-transferase_III"/>
</dbReference>
<evidence type="ECO:0008006" key="4">
    <source>
        <dbReference type="Google" id="ProtNLM"/>
    </source>
</evidence>
<sequence length="514" mass="55642">MASRASFTPFEIVKEIWTHLDLPPSALSSLSLPGIYGASEQTLRPVIPSSFKIGHLAQGTIALSALGAAVAHSALTCTATTSSSDKSRIPRTTVSLRHAVLEFQCERLYTLAGKPPAETWGPIGGLHPTADGHVRIHDAFPHHRKGALQLLGLPETCTDRAAVSERTRRWKSVELETVAVEEKGLAIYALRSFEEWDATPQARAMVDLPVRLRRVDISSPPTPVIHRRREEASTQRCLSGLRVLELSRVIAAPVAGKTLAAHGADVLWVTSPHLPDLSGLDREFARGKRSIQLDLDSANDRARFLTLARTADVVVQGYRPGSLAAHGLDAEELGKANPGIIVANLSAFGPEGPWKDRRGFDSLVQACSGINVAEAAAYGEGEASRALPCQALDHGAGYLLATGICAAVYHREKDREIGRSVGAYVVDVSLAGVGKYLRSLGQFEGRSGFEGEDCTVLGRDEGRREEEGALFETRHTQFGEMRFLRHSASVDGFNPDWDRMPSLLGSDEAVWDDE</sequence>
<evidence type="ECO:0000256" key="1">
    <source>
        <dbReference type="ARBA" id="ARBA00008383"/>
    </source>
</evidence>
<gene>
    <name evidence="2" type="ORF">FHL15_008111</name>
</gene>
<proteinExistence type="inferred from homology"/>
<comment type="similarity">
    <text evidence="1">Belongs to the CoA-transferase III family.</text>
</comment>
<dbReference type="OrthoDB" id="5863171at2759"/>
<dbReference type="PANTHER" id="PTHR48228">
    <property type="entry name" value="SUCCINYL-COA--D-CITRAMALATE COA-TRANSFERASE"/>
    <property type="match status" value="1"/>
</dbReference>
<organism evidence="2 3">
    <name type="scientific">Xylaria flabelliformis</name>
    <dbReference type="NCBI Taxonomy" id="2512241"/>
    <lineage>
        <taxon>Eukaryota</taxon>
        <taxon>Fungi</taxon>
        <taxon>Dikarya</taxon>
        <taxon>Ascomycota</taxon>
        <taxon>Pezizomycotina</taxon>
        <taxon>Sordariomycetes</taxon>
        <taxon>Xylariomycetidae</taxon>
        <taxon>Xylariales</taxon>
        <taxon>Xylariaceae</taxon>
        <taxon>Xylaria</taxon>
    </lineage>
</organism>